<gene>
    <name evidence="2" type="ORF">PV05_03748</name>
</gene>
<reference evidence="2 3" key="1">
    <citation type="submission" date="2015-01" db="EMBL/GenBank/DDBJ databases">
        <title>The Genome Sequence of Exophiala xenobiotica CBS118157.</title>
        <authorList>
            <consortium name="The Broad Institute Genomics Platform"/>
            <person name="Cuomo C."/>
            <person name="de Hoog S."/>
            <person name="Gorbushina A."/>
            <person name="Stielow B."/>
            <person name="Teixiera M."/>
            <person name="Abouelleil A."/>
            <person name="Chapman S.B."/>
            <person name="Priest M."/>
            <person name="Young S.K."/>
            <person name="Wortman J."/>
            <person name="Nusbaum C."/>
            <person name="Birren B."/>
        </authorList>
    </citation>
    <scope>NUCLEOTIDE SEQUENCE [LARGE SCALE GENOMIC DNA]</scope>
    <source>
        <strain evidence="2 3">CBS 118157</strain>
    </source>
</reference>
<dbReference type="GeneID" id="25325656"/>
<organism evidence="2 3">
    <name type="scientific">Exophiala xenobiotica</name>
    <dbReference type="NCBI Taxonomy" id="348802"/>
    <lineage>
        <taxon>Eukaryota</taxon>
        <taxon>Fungi</taxon>
        <taxon>Dikarya</taxon>
        <taxon>Ascomycota</taxon>
        <taxon>Pezizomycotina</taxon>
        <taxon>Eurotiomycetes</taxon>
        <taxon>Chaetothyriomycetidae</taxon>
        <taxon>Chaetothyriales</taxon>
        <taxon>Herpotrichiellaceae</taxon>
        <taxon>Exophiala</taxon>
    </lineage>
</organism>
<evidence type="ECO:0000313" key="2">
    <source>
        <dbReference type="EMBL" id="KIW59291.1"/>
    </source>
</evidence>
<proteinExistence type="predicted"/>
<feature type="compositionally biased region" description="Basic and acidic residues" evidence="1">
    <location>
        <begin position="118"/>
        <end position="127"/>
    </location>
</feature>
<dbReference type="Proteomes" id="UP000054342">
    <property type="component" value="Unassembled WGS sequence"/>
</dbReference>
<sequence length="483" mass="53981">MFSLSSDCVMVSTKEMDKHSLASFTDVEELEKVNKLNTGPQVWLNNWTPVNRACKTFTVTSPSPPLSEPGNENEIPSPFASPLREFILSSAEKMKQTSTTRKRKAPSLSPTTARKKRATESSLKKSNVELAKSPTLNSKSIHHEKSLGAGQEMAQITRSGDTPLMHTSQNKLNMRSSGTTLDPMTTDFFDYPQESPFQFNVYSAKPPVAANGRNNNANQDDDDDDLFDDDDSDIADLLAAEAELAKEQKNSTQYKAPNDKNSSFKSLLTQFSFGREWTTTAASVSSSNPLPDMKPFLRSVKYPTKIPDKPTEISQQIFSTEYRLPTCFRIAEALRQINSLNTSDENSFLRLEIYALLPVNYEYQPPNIPLRFADVFFPDRPPYLAASITQATVYKSASSRKGQSILSPRPAENANRVPVHAMILATRKEDYPSVTTSPSGILDKVNLEVLHVKETSWEIIREVRKILDAVVNETKEGEQNKHI</sequence>
<dbReference type="RefSeq" id="XP_013319875.1">
    <property type="nucleotide sequence ID" value="XM_013464421.1"/>
</dbReference>
<feature type="region of interest" description="Disordered" evidence="1">
    <location>
        <begin position="206"/>
        <end position="231"/>
    </location>
</feature>
<dbReference type="EMBL" id="KN847318">
    <property type="protein sequence ID" value="KIW59291.1"/>
    <property type="molecule type" value="Genomic_DNA"/>
</dbReference>
<dbReference type="AlphaFoldDB" id="A0A0D2C370"/>
<protein>
    <submittedName>
        <fullName evidence="2">Uncharacterized protein</fullName>
    </submittedName>
</protein>
<name>A0A0D2C370_9EURO</name>
<feature type="region of interest" description="Disordered" evidence="1">
    <location>
        <begin position="93"/>
        <end position="150"/>
    </location>
</feature>
<accession>A0A0D2C370</accession>
<evidence type="ECO:0000256" key="1">
    <source>
        <dbReference type="SAM" id="MobiDB-lite"/>
    </source>
</evidence>
<evidence type="ECO:0000313" key="3">
    <source>
        <dbReference type="Proteomes" id="UP000054342"/>
    </source>
</evidence>
<feature type="compositionally biased region" description="Low complexity" evidence="1">
    <location>
        <begin position="209"/>
        <end position="218"/>
    </location>
</feature>
<keyword evidence="3" id="KW-1185">Reference proteome</keyword>
<dbReference type="OrthoDB" id="4159482at2759"/>
<dbReference type="HOGENOM" id="CLU_548586_0_0_1"/>
<feature type="compositionally biased region" description="Acidic residues" evidence="1">
    <location>
        <begin position="219"/>
        <end position="231"/>
    </location>
</feature>